<feature type="transmembrane region" description="Helical" evidence="1">
    <location>
        <begin position="32"/>
        <end position="51"/>
    </location>
</feature>
<reference evidence="2" key="1">
    <citation type="submission" date="2024-05" db="EMBL/GenBank/DDBJ databases">
        <title>Metabacillus sp. nov., isolated from the rhizosphere soil of tomato plants.</title>
        <authorList>
            <person name="Ma R."/>
        </authorList>
    </citation>
    <scope>NUCLEOTIDE SEQUENCE</scope>
    <source>
        <strain evidence="2">DBTR6</strain>
    </source>
</reference>
<evidence type="ECO:0000313" key="3">
    <source>
        <dbReference type="Proteomes" id="UP001165287"/>
    </source>
</evidence>
<organism evidence="2 3">
    <name type="scientific">Metabacillus rhizolycopersici</name>
    <dbReference type="NCBI Taxonomy" id="2875709"/>
    <lineage>
        <taxon>Bacteria</taxon>
        <taxon>Bacillati</taxon>
        <taxon>Bacillota</taxon>
        <taxon>Bacilli</taxon>
        <taxon>Bacillales</taxon>
        <taxon>Bacillaceae</taxon>
        <taxon>Metabacillus</taxon>
    </lineage>
</organism>
<feature type="transmembrane region" description="Helical" evidence="1">
    <location>
        <begin position="57"/>
        <end position="77"/>
    </location>
</feature>
<accession>A0ABS7UK74</accession>
<keyword evidence="3" id="KW-1185">Reference proteome</keyword>
<comment type="caution">
    <text evidence="2">The sequence shown here is derived from an EMBL/GenBank/DDBJ whole genome shotgun (WGS) entry which is preliminary data.</text>
</comment>
<dbReference type="Pfam" id="PF11877">
    <property type="entry name" value="DUF3397"/>
    <property type="match status" value="1"/>
</dbReference>
<keyword evidence="1" id="KW-0812">Transmembrane</keyword>
<gene>
    <name evidence="2" type="ORF">K9V48_00260</name>
</gene>
<evidence type="ECO:0000256" key="1">
    <source>
        <dbReference type="SAM" id="Phobius"/>
    </source>
</evidence>
<keyword evidence="1" id="KW-0472">Membrane</keyword>
<sequence>MDDLVRFYSTLVRIDVFLVILRLFVKNKKKSFLIAIDISTFFFIISVHFHLNFIFEQSFLIFSILGLIMLMIIVYFVEYRRSKEPSKKVWWLSFLFYFASYFILTVFGIIVGMFKNT</sequence>
<proteinExistence type="predicted"/>
<dbReference type="InterPro" id="IPR024515">
    <property type="entry name" value="DUF3397"/>
</dbReference>
<dbReference type="EMBL" id="JAIQUM010000001">
    <property type="protein sequence ID" value="MBZ5748717.1"/>
    <property type="molecule type" value="Genomic_DNA"/>
</dbReference>
<feature type="transmembrane region" description="Helical" evidence="1">
    <location>
        <begin position="89"/>
        <end position="114"/>
    </location>
</feature>
<dbReference type="RefSeq" id="WP_224135771.1">
    <property type="nucleotide sequence ID" value="NZ_JAIQUM010000001.1"/>
</dbReference>
<name>A0ABS7UK74_9BACI</name>
<dbReference type="Proteomes" id="UP001165287">
    <property type="component" value="Unassembled WGS sequence"/>
</dbReference>
<keyword evidence="1" id="KW-1133">Transmembrane helix</keyword>
<protein>
    <submittedName>
        <fullName evidence="2">DUF3397 domain-containing protein</fullName>
    </submittedName>
</protein>
<evidence type="ECO:0000313" key="2">
    <source>
        <dbReference type="EMBL" id="MBZ5748717.1"/>
    </source>
</evidence>
<feature type="transmembrane region" description="Helical" evidence="1">
    <location>
        <begin position="6"/>
        <end position="25"/>
    </location>
</feature>